<dbReference type="Pfam" id="PF25390">
    <property type="entry name" value="WD40_RLD"/>
    <property type="match status" value="1"/>
</dbReference>
<evidence type="ECO:0000313" key="4">
    <source>
        <dbReference type="EMBL" id="PIA28432.1"/>
    </source>
</evidence>
<dbReference type="InterPro" id="IPR000408">
    <property type="entry name" value="Reg_chr_condens"/>
</dbReference>
<gene>
    <name evidence="4" type="ORF">AQUCO_06900004v1</name>
</gene>
<dbReference type="InterPro" id="IPR009091">
    <property type="entry name" value="RCC1/BLIP-II"/>
</dbReference>
<dbReference type="AlphaFoldDB" id="A0A2G5CAX7"/>
<evidence type="ECO:0000259" key="3">
    <source>
        <dbReference type="Pfam" id="PF25390"/>
    </source>
</evidence>
<dbReference type="FunCoup" id="A0A2G5CAX7">
    <property type="interactions" value="1961"/>
</dbReference>
<dbReference type="InterPro" id="IPR058923">
    <property type="entry name" value="RCC1-like_dom"/>
</dbReference>
<organism evidence="4 5">
    <name type="scientific">Aquilegia coerulea</name>
    <name type="common">Rocky mountain columbine</name>
    <dbReference type="NCBI Taxonomy" id="218851"/>
    <lineage>
        <taxon>Eukaryota</taxon>
        <taxon>Viridiplantae</taxon>
        <taxon>Streptophyta</taxon>
        <taxon>Embryophyta</taxon>
        <taxon>Tracheophyta</taxon>
        <taxon>Spermatophyta</taxon>
        <taxon>Magnoliopsida</taxon>
        <taxon>Ranunculales</taxon>
        <taxon>Ranunculaceae</taxon>
        <taxon>Thalictroideae</taxon>
        <taxon>Aquilegia</taxon>
    </lineage>
</organism>
<dbReference type="Gene3D" id="2.130.10.30">
    <property type="entry name" value="Regulator of chromosome condensation 1/beta-lactamase-inhibitor protein II"/>
    <property type="match status" value="2"/>
</dbReference>
<feature type="repeat" description="RCC1" evidence="2">
    <location>
        <begin position="360"/>
        <end position="423"/>
    </location>
</feature>
<dbReference type="PANTHER" id="PTHR22870:SF395">
    <property type="entry name" value="UVB-RESISTANCE PROTEIN UVR8-RELATED"/>
    <property type="match status" value="1"/>
</dbReference>
<keyword evidence="5" id="KW-1185">Reference proteome</keyword>
<dbReference type="PANTHER" id="PTHR22870">
    <property type="entry name" value="REGULATOR OF CHROMOSOME CONDENSATION"/>
    <property type="match status" value="1"/>
</dbReference>
<feature type="domain" description="RCC1-like" evidence="3">
    <location>
        <begin position="38"/>
        <end position="417"/>
    </location>
</feature>
<feature type="repeat" description="RCC1" evidence="2">
    <location>
        <begin position="138"/>
        <end position="191"/>
    </location>
</feature>
<name>A0A2G5CAX7_AQUCA</name>
<dbReference type="STRING" id="218851.A0A2G5CAX7"/>
<feature type="repeat" description="RCC1" evidence="2">
    <location>
        <begin position="258"/>
        <end position="307"/>
    </location>
</feature>
<keyword evidence="1" id="KW-0677">Repeat</keyword>
<dbReference type="PROSITE" id="PS00626">
    <property type="entry name" value="RCC1_2"/>
    <property type="match status" value="1"/>
</dbReference>
<evidence type="ECO:0000256" key="2">
    <source>
        <dbReference type="PROSITE-ProRule" id="PRU00235"/>
    </source>
</evidence>
<accession>A0A2G5CAX7</accession>
<feature type="repeat" description="RCC1" evidence="2">
    <location>
        <begin position="86"/>
        <end position="137"/>
    </location>
</feature>
<dbReference type="Proteomes" id="UP000230069">
    <property type="component" value="Unassembled WGS sequence"/>
</dbReference>
<evidence type="ECO:0000256" key="1">
    <source>
        <dbReference type="ARBA" id="ARBA00022737"/>
    </source>
</evidence>
<feature type="repeat" description="RCC1" evidence="2">
    <location>
        <begin position="308"/>
        <end position="360"/>
    </location>
</feature>
<sequence length="424" mass="45367">MWKQKLKNVSKLGLGFSRRWISIEKQVGGIRRKRFAALWGNGDYGRLGLGKVDSQWSPTVCSALENQNLKAISCGGAHTLFLTEAGRVYATGLNDYGQLGISPEKSYTLEPLEISGLPEEIIRVSAGYHHSSAITANGVLYMWGNNSSGQLGLGKRAAKKVSKPSRVDCLNNVRIKMVALGSEHSIAITVLACLDEGEALSWGAGGSGRLGHGHQSSILGFLRSSSEFTPRLIKTLQGHKVKTVSAGLLHSACIDENGSIFIFGERSLYKLGFGKADDATSPSMIGKLPICEEVACGGYHTCVVTSGGDLYTWGSNENGCLGIGCTEVIREPERVEGPFVKFPVCKISCGWKHTAAISGGTVFTWGWGGSHGTFSVDGHSSGGQLGHRNDVDYYEPMPVKFGNNVKALDVSCGFNHTGAILEYT</sequence>
<dbReference type="EMBL" id="KZ305086">
    <property type="protein sequence ID" value="PIA28432.1"/>
    <property type="molecule type" value="Genomic_DNA"/>
</dbReference>
<dbReference type="OrthoDB" id="8068875at2759"/>
<feature type="repeat" description="RCC1" evidence="2">
    <location>
        <begin position="197"/>
        <end position="257"/>
    </location>
</feature>
<dbReference type="InParanoid" id="A0A2G5CAX7"/>
<dbReference type="PRINTS" id="PR00633">
    <property type="entry name" value="RCCNDNSATION"/>
</dbReference>
<proteinExistence type="predicted"/>
<dbReference type="InterPro" id="IPR051210">
    <property type="entry name" value="Ub_ligase/GEF_domain"/>
</dbReference>
<evidence type="ECO:0000313" key="5">
    <source>
        <dbReference type="Proteomes" id="UP000230069"/>
    </source>
</evidence>
<reference evidence="4 5" key="1">
    <citation type="submission" date="2017-09" db="EMBL/GenBank/DDBJ databases">
        <title>WGS assembly of Aquilegia coerulea Goldsmith.</title>
        <authorList>
            <person name="Hodges S."/>
            <person name="Kramer E."/>
            <person name="Nordborg M."/>
            <person name="Tomkins J."/>
            <person name="Borevitz J."/>
            <person name="Derieg N."/>
            <person name="Yan J."/>
            <person name="Mihaltcheva S."/>
            <person name="Hayes R.D."/>
            <person name="Rokhsar D."/>
        </authorList>
    </citation>
    <scope>NUCLEOTIDE SEQUENCE [LARGE SCALE GENOMIC DNA]</scope>
    <source>
        <strain evidence="5">cv. Goldsmith</strain>
    </source>
</reference>
<dbReference type="SUPFAM" id="SSF50985">
    <property type="entry name" value="RCC1/BLIP-II"/>
    <property type="match status" value="1"/>
</dbReference>
<dbReference type="PROSITE" id="PS50012">
    <property type="entry name" value="RCC1_3"/>
    <property type="match status" value="7"/>
</dbReference>
<feature type="repeat" description="RCC1" evidence="2">
    <location>
        <begin position="34"/>
        <end position="85"/>
    </location>
</feature>
<protein>
    <recommendedName>
        <fullName evidence="3">RCC1-like domain-containing protein</fullName>
    </recommendedName>
</protein>